<name>A0A1W2AEL9_9BURK</name>
<evidence type="ECO:0000313" key="8">
    <source>
        <dbReference type="Proteomes" id="UP000192708"/>
    </source>
</evidence>
<organism evidence="7 8">
    <name type="scientific">Polynucleobacter kasalickyi</name>
    <dbReference type="NCBI Taxonomy" id="1938817"/>
    <lineage>
        <taxon>Bacteria</taxon>
        <taxon>Pseudomonadati</taxon>
        <taxon>Pseudomonadota</taxon>
        <taxon>Betaproteobacteria</taxon>
        <taxon>Burkholderiales</taxon>
        <taxon>Burkholderiaceae</taxon>
        <taxon>Polynucleobacter</taxon>
    </lineage>
</organism>
<dbReference type="OrthoDB" id="9786703at2"/>
<sequence length="343" mass="36755">MKKMDSVANTQLPVVGIVGLGIMGGIMAETLLLNNYRIVGFDIEKSACARLKKAGGHVAKSVAEVTKQADVLITSLATSNALRVVYQEIASTLKAQPKKITLVETSTLAMVDKDWIATQLPKKQVALLDCPISGTAARMKDRAWTIFVSGKKSSCNEVQPIFKCLSDNSPYVGEYGNGLKMKFIANHLVAIYNVACAESVTFARKIGLDPQEVLDIFGPSPVIGTGVMRLRTPFMIKREYSPPTMKVEVWQKDMQVIGDLAKSVGCPLPIFNATAPIYTAAMAQGLALQDTASTAEVLGQMAGLFTENKASAAKKVATKKLATKSGATTVTKSVRKPVVKKVS</sequence>
<feature type="transmembrane region" description="Helical" evidence="4">
    <location>
        <begin position="12"/>
        <end position="33"/>
    </location>
</feature>
<dbReference type="InterPro" id="IPR013328">
    <property type="entry name" value="6PGD_dom2"/>
</dbReference>
<dbReference type="InterPro" id="IPR029154">
    <property type="entry name" value="HIBADH-like_NADP-bd"/>
</dbReference>
<dbReference type="Gene3D" id="1.10.1040.10">
    <property type="entry name" value="N-(1-d-carboxylethyl)-l-norvaline Dehydrogenase, domain 2"/>
    <property type="match status" value="1"/>
</dbReference>
<dbReference type="Gene3D" id="3.40.50.720">
    <property type="entry name" value="NAD(P)-binding Rossmann-like Domain"/>
    <property type="match status" value="1"/>
</dbReference>
<dbReference type="Pfam" id="PF14833">
    <property type="entry name" value="NAD_binding_11"/>
    <property type="match status" value="1"/>
</dbReference>
<feature type="domain" description="3-hydroxyisobutyrate dehydrogenase-like NAD-binding" evidence="6">
    <location>
        <begin position="176"/>
        <end position="297"/>
    </location>
</feature>
<dbReference type="InterPro" id="IPR008927">
    <property type="entry name" value="6-PGluconate_DH-like_C_sf"/>
</dbReference>
<keyword evidence="4" id="KW-0472">Membrane</keyword>
<feature type="domain" description="6-phosphogluconate dehydrogenase NADP-binding" evidence="5">
    <location>
        <begin position="15"/>
        <end position="173"/>
    </location>
</feature>
<evidence type="ECO:0000259" key="6">
    <source>
        <dbReference type="Pfam" id="PF14833"/>
    </source>
</evidence>
<dbReference type="SUPFAM" id="SSF51735">
    <property type="entry name" value="NAD(P)-binding Rossmann-fold domains"/>
    <property type="match status" value="1"/>
</dbReference>
<reference evidence="7 8" key="1">
    <citation type="submission" date="2017-04" db="EMBL/GenBank/DDBJ databases">
        <authorList>
            <person name="Afonso C.L."/>
            <person name="Miller P.J."/>
            <person name="Scott M.A."/>
            <person name="Spackman E."/>
            <person name="Goraichik I."/>
            <person name="Dimitrov K.M."/>
            <person name="Suarez D.L."/>
            <person name="Swayne D.E."/>
        </authorList>
    </citation>
    <scope>NUCLEOTIDE SEQUENCE [LARGE SCALE GENOMIC DNA]</scope>
    <source>
        <strain evidence="7 8">VK13</strain>
    </source>
</reference>
<keyword evidence="4" id="KW-0812">Transmembrane</keyword>
<evidence type="ECO:0000256" key="1">
    <source>
        <dbReference type="ARBA" id="ARBA00023002"/>
    </source>
</evidence>
<proteinExistence type="predicted"/>
<dbReference type="PANTHER" id="PTHR43060">
    <property type="entry name" value="3-HYDROXYISOBUTYRATE DEHYDROGENASE-LIKE 1, MITOCHONDRIAL-RELATED"/>
    <property type="match status" value="1"/>
</dbReference>
<evidence type="ECO:0000259" key="5">
    <source>
        <dbReference type="Pfam" id="PF03446"/>
    </source>
</evidence>
<dbReference type="Pfam" id="PF03446">
    <property type="entry name" value="NAD_binding_2"/>
    <property type="match status" value="1"/>
</dbReference>
<dbReference type="AlphaFoldDB" id="A0A1W2AEL9"/>
<evidence type="ECO:0000256" key="2">
    <source>
        <dbReference type="ARBA" id="ARBA00023027"/>
    </source>
</evidence>
<dbReference type="InterPro" id="IPR036291">
    <property type="entry name" value="NAD(P)-bd_dom_sf"/>
</dbReference>
<dbReference type="PANTHER" id="PTHR43060:SF15">
    <property type="entry name" value="3-HYDROXYISOBUTYRATE DEHYDROGENASE-LIKE 1, MITOCHONDRIAL-RELATED"/>
    <property type="match status" value="1"/>
</dbReference>
<dbReference type="PIRSF" id="PIRSF000103">
    <property type="entry name" value="HIBADH"/>
    <property type="match status" value="1"/>
</dbReference>
<protein>
    <submittedName>
        <fullName evidence="7">3-hydroxyisobutyrate dehydrogenase</fullName>
    </submittedName>
</protein>
<feature type="active site" evidence="3">
    <location>
        <position position="182"/>
    </location>
</feature>
<keyword evidence="8" id="KW-1185">Reference proteome</keyword>
<dbReference type="GO" id="GO:0051287">
    <property type="term" value="F:NAD binding"/>
    <property type="evidence" value="ECO:0007669"/>
    <property type="project" value="InterPro"/>
</dbReference>
<keyword evidence="4" id="KW-1133">Transmembrane helix</keyword>
<dbReference type="GO" id="GO:0016491">
    <property type="term" value="F:oxidoreductase activity"/>
    <property type="evidence" value="ECO:0007669"/>
    <property type="project" value="UniProtKB-KW"/>
</dbReference>
<evidence type="ECO:0000256" key="4">
    <source>
        <dbReference type="SAM" id="Phobius"/>
    </source>
</evidence>
<dbReference type="InterPro" id="IPR006115">
    <property type="entry name" value="6PGDH_NADP-bd"/>
</dbReference>
<keyword evidence="2" id="KW-0520">NAD</keyword>
<dbReference type="STRING" id="1938817.SAMN06296008_108108"/>
<dbReference type="SUPFAM" id="SSF48179">
    <property type="entry name" value="6-phosphogluconate dehydrogenase C-terminal domain-like"/>
    <property type="match status" value="1"/>
</dbReference>
<gene>
    <name evidence="7" type="ORF">SAMN06296008_108108</name>
</gene>
<dbReference type="EMBL" id="FWXJ01000008">
    <property type="protein sequence ID" value="SMC59145.1"/>
    <property type="molecule type" value="Genomic_DNA"/>
</dbReference>
<dbReference type="RefSeq" id="WP_084283754.1">
    <property type="nucleotide sequence ID" value="NZ_FWXJ01000008.1"/>
</dbReference>
<keyword evidence="1" id="KW-0560">Oxidoreductase</keyword>
<accession>A0A1W2AEL9</accession>
<evidence type="ECO:0000256" key="3">
    <source>
        <dbReference type="PIRSR" id="PIRSR000103-1"/>
    </source>
</evidence>
<dbReference type="Proteomes" id="UP000192708">
    <property type="component" value="Unassembled WGS sequence"/>
</dbReference>
<dbReference type="InterPro" id="IPR015815">
    <property type="entry name" value="HIBADH-related"/>
</dbReference>
<evidence type="ECO:0000313" key="7">
    <source>
        <dbReference type="EMBL" id="SMC59145.1"/>
    </source>
</evidence>
<dbReference type="GO" id="GO:0050661">
    <property type="term" value="F:NADP binding"/>
    <property type="evidence" value="ECO:0007669"/>
    <property type="project" value="InterPro"/>
</dbReference>